<accession>A0A6A6TZY7</accession>
<name>A0A6A6TZY7_9PEZI</name>
<evidence type="ECO:0000313" key="3">
    <source>
        <dbReference type="Proteomes" id="UP000799302"/>
    </source>
</evidence>
<dbReference type="InterPro" id="IPR038883">
    <property type="entry name" value="AN11006-like"/>
</dbReference>
<dbReference type="Proteomes" id="UP000799302">
    <property type="component" value="Unassembled WGS sequence"/>
</dbReference>
<gene>
    <name evidence="2" type="ORF">BT63DRAFT_483261</name>
</gene>
<organism evidence="2 3">
    <name type="scientific">Microthyrium microscopicum</name>
    <dbReference type="NCBI Taxonomy" id="703497"/>
    <lineage>
        <taxon>Eukaryota</taxon>
        <taxon>Fungi</taxon>
        <taxon>Dikarya</taxon>
        <taxon>Ascomycota</taxon>
        <taxon>Pezizomycotina</taxon>
        <taxon>Dothideomycetes</taxon>
        <taxon>Dothideomycetes incertae sedis</taxon>
        <taxon>Microthyriales</taxon>
        <taxon>Microthyriaceae</taxon>
        <taxon>Microthyrium</taxon>
    </lineage>
</organism>
<sequence length="343" mass="39949">MASSTTRASEGENKDSSVSQSQRPCHLQQIPPELRLEIYSHLLIAPADYYIDSIATEEGISQLADVYRPLTLTAEEPDYGHNVSRLASNWTRKRTFVLYPQILATCRLFYAEARNVLLTSNTFQLRTLVEVLNETGRLTFTKMPRKLFSEIRSLQVKLGFNLISTQSFWHRINHFFPAVTTITAFMDVMRSPQQEDFEQVLDFFAQQAATHPSLAHCECVMYDDHKFGPEWVYTGSEELISSTEPRVPDHFEWHRHKMNAMRDVFRAGNVFQGHENCWEWQFEIVTSFESPHYPLKLVRMIYDKKKMKYDEELKKKVYCKNATSTVLCTIKGDYGNMSRIEEL</sequence>
<dbReference type="PANTHER" id="PTHR42085">
    <property type="entry name" value="F-BOX DOMAIN-CONTAINING PROTEIN"/>
    <property type="match status" value="1"/>
</dbReference>
<protein>
    <submittedName>
        <fullName evidence="2">Uncharacterized protein</fullName>
    </submittedName>
</protein>
<evidence type="ECO:0000256" key="1">
    <source>
        <dbReference type="SAM" id="MobiDB-lite"/>
    </source>
</evidence>
<proteinExistence type="predicted"/>
<dbReference type="OrthoDB" id="4485238at2759"/>
<keyword evidence="3" id="KW-1185">Reference proteome</keyword>
<dbReference type="PANTHER" id="PTHR42085:SF4">
    <property type="entry name" value="F-BOX DOMAIN-CONTAINING PROTEIN"/>
    <property type="match status" value="1"/>
</dbReference>
<dbReference type="EMBL" id="MU004242">
    <property type="protein sequence ID" value="KAF2664563.1"/>
    <property type="molecule type" value="Genomic_DNA"/>
</dbReference>
<reference evidence="2" key="1">
    <citation type="journal article" date="2020" name="Stud. Mycol.">
        <title>101 Dothideomycetes genomes: a test case for predicting lifestyles and emergence of pathogens.</title>
        <authorList>
            <person name="Haridas S."/>
            <person name="Albert R."/>
            <person name="Binder M."/>
            <person name="Bloem J."/>
            <person name="Labutti K."/>
            <person name="Salamov A."/>
            <person name="Andreopoulos B."/>
            <person name="Baker S."/>
            <person name="Barry K."/>
            <person name="Bills G."/>
            <person name="Bluhm B."/>
            <person name="Cannon C."/>
            <person name="Castanera R."/>
            <person name="Culley D."/>
            <person name="Daum C."/>
            <person name="Ezra D."/>
            <person name="Gonzalez J."/>
            <person name="Henrissat B."/>
            <person name="Kuo A."/>
            <person name="Liang C."/>
            <person name="Lipzen A."/>
            <person name="Lutzoni F."/>
            <person name="Magnuson J."/>
            <person name="Mondo S."/>
            <person name="Nolan M."/>
            <person name="Ohm R."/>
            <person name="Pangilinan J."/>
            <person name="Park H.-J."/>
            <person name="Ramirez L."/>
            <person name="Alfaro M."/>
            <person name="Sun H."/>
            <person name="Tritt A."/>
            <person name="Yoshinaga Y."/>
            <person name="Zwiers L.-H."/>
            <person name="Turgeon B."/>
            <person name="Goodwin S."/>
            <person name="Spatafora J."/>
            <person name="Crous P."/>
            <person name="Grigoriev I."/>
        </authorList>
    </citation>
    <scope>NUCLEOTIDE SEQUENCE</scope>
    <source>
        <strain evidence="2">CBS 115976</strain>
    </source>
</reference>
<dbReference type="AlphaFoldDB" id="A0A6A6TZY7"/>
<feature type="region of interest" description="Disordered" evidence="1">
    <location>
        <begin position="1"/>
        <end position="24"/>
    </location>
</feature>
<evidence type="ECO:0000313" key="2">
    <source>
        <dbReference type="EMBL" id="KAF2664563.1"/>
    </source>
</evidence>